<dbReference type="Proteomes" id="UP000695022">
    <property type="component" value="Unplaced"/>
</dbReference>
<evidence type="ECO:0000256" key="1">
    <source>
        <dbReference type="SAM" id="MobiDB-lite"/>
    </source>
</evidence>
<organism evidence="2 3">
    <name type="scientific">Priapulus caudatus</name>
    <name type="common">Priapulid worm</name>
    <dbReference type="NCBI Taxonomy" id="37621"/>
    <lineage>
        <taxon>Eukaryota</taxon>
        <taxon>Metazoa</taxon>
        <taxon>Ecdysozoa</taxon>
        <taxon>Scalidophora</taxon>
        <taxon>Priapulida</taxon>
        <taxon>Priapulimorpha</taxon>
        <taxon>Priapulimorphida</taxon>
        <taxon>Priapulidae</taxon>
        <taxon>Priapulus</taxon>
    </lineage>
</organism>
<feature type="region of interest" description="Disordered" evidence="1">
    <location>
        <begin position="1"/>
        <end position="125"/>
    </location>
</feature>
<protein>
    <submittedName>
        <fullName evidence="3">Dedicator of cytokinesis protein 1-like</fullName>
    </submittedName>
</protein>
<gene>
    <name evidence="3" type="primary">LOC106804695</name>
</gene>
<accession>A0ABM1DNE6</accession>
<sequence>MRPDPEKRNSAHLTTHLKQLHRMSQASTSSTGSLDRSTPSSGDFSDEPPPLPQKLAQADYTNIVDTGQLLGPKNTRSMLHTRVKDKPPPPLPEDEDIPPTPPKKPMRPATKDEPANGSPDDGTAV</sequence>
<name>A0ABM1DNE6_PRICU</name>
<keyword evidence="2" id="KW-1185">Reference proteome</keyword>
<evidence type="ECO:0000313" key="2">
    <source>
        <dbReference type="Proteomes" id="UP000695022"/>
    </source>
</evidence>
<dbReference type="RefSeq" id="XP_014661467.1">
    <property type="nucleotide sequence ID" value="XM_014805981.1"/>
</dbReference>
<reference evidence="3" key="1">
    <citation type="submission" date="2025-08" db="UniProtKB">
        <authorList>
            <consortium name="RefSeq"/>
        </authorList>
    </citation>
    <scope>IDENTIFICATION</scope>
</reference>
<proteinExistence type="predicted"/>
<dbReference type="GeneID" id="106804695"/>
<evidence type="ECO:0000313" key="3">
    <source>
        <dbReference type="RefSeq" id="XP_014661467.1"/>
    </source>
</evidence>
<feature type="compositionally biased region" description="Polar residues" evidence="1">
    <location>
        <begin position="11"/>
        <end position="43"/>
    </location>
</feature>